<keyword evidence="2" id="KW-1185">Reference proteome</keyword>
<name>A0ACC1HCY4_9FUNG</name>
<dbReference type="Proteomes" id="UP001145114">
    <property type="component" value="Unassembled WGS sequence"/>
</dbReference>
<dbReference type="EMBL" id="JAMZIH010006325">
    <property type="protein sequence ID" value="KAJ1674042.1"/>
    <property type="molecule type" value="Genomic_DNA"/>
</dbReference>
<accession>A0ACC1HCY4</accession>
<organism evidence="1 2">
    <name type="scientific">Spiromyces aspiralis</name>
    <dbReference type="NCBI Taxonomy" id="68401"/>
    <lineage>
        <taxon>Eukaryota</taxon>
        <taxon>Fungi</taxon>
        <taxon>Fungi incertae sedis</taxon>
        <taxon>Zoopagomycota</taxon>
        <taxon>Kickxellomycotina</taxon>
        <taxon>Kickxellomycetes</taxon>
        <taxon>Kickxellales</taxon>
        <taxon>Kickxellaceae</taxon>
        <taxon>Spiromyces</taxon>
    </lineage>
</organism>
<protein>
    <submittedName>
        <fullName evidence="1">FACT complex subunit</fullName>
    </submittedName>
</protein>
<sequence length="122" mass="13515">MRNFRVGSSVTSSRTFDLRVNLFGNQDIQFSNLNREEYNNLLEYMRDKNLKVLSEIGDENTVSFAGMEPSSDEGGSIKGESGGEEDESSPDEDFVAESESDVPEEYNEDYESSGGGEESGED</sequence>
<reference evidence="1" key="1">
    <citation type="submission" date="2022-06" db="EMBL/GenBank/DDBJ databases">
        <title>Phylogenomic reconstructions and comparative analyses of Kickxellomycotina fungi.</title>
        <authorList>
            <person name="Reynolds N.K."/>
            <person name="Stajich J.E."/>
            <person name="Barry K."/>
            <person name="Grigoriev I.V."/>
            <person name="Crous P."/>
            <person name="Smith M.E."/>
        </authorList>
    </citation>
    <scope>NUCLEOTIDE SEQUENCE</scope>
    <source>
        <strain evidence="1">RSA 2271</strain>
    </source>
</reference>
<comment type="caution">
    <text evidence="1">The sequence shown here is derived from an EMBL/GenBank/DDBJ whole genome shotgun (WGS) entry which is preliminary data.</text>
</comment>
<evidence type="ECO:0000313" key="2">
    <source>
        <dbReference type="Proteomes" id="UP001145114"/>
    </source>
</evidence>
<evidence type="ECO:0000313" key="1">
    <source>
        <dbReference type="EMBL" id="KAJ1674042.1"/>
    </source>
</evidence>
<gene>
    <name evidence="1" type="primary">POB3_2</name>
    <name evidence="1" type="ORF">EV182_004087</name>
</gene>
<proteinExistence type="predicted"/>